<reference evidence="1 2" key="1">
    <citation type="submission" date="2023-09" db="EMBL/GenBank/DDBJ databases">
        <authorList>
            <person name="Rey-Velasco X."/>
        </authorList>
    </citation>
    <scope>NUCLEOTIDE SEQUENCE [LARGE SCALE GENOMIC DNA]</scope>
    <source>
        <strain evidence="1 2">W409</strain>
    </source>
</reference>
<gene>
    <name evidence="1" type="ORF">RM544_10560</name>
</gene>
<protein>
    <submittedName>
        <fullName evidence="1">Uncharacterized protein</fullName>
    </submittedName>
</protein>
<dbReference type="EMBL" id="JAVRIE010000004">
    <property type="protein sequence ID" value="MDT0582980.1"/>
    <property type="molecule type" value="Genomic_DNA"/>
</dbReference>
<comment type="caution">
    <text evidence="1">The sequence shown here is derived from an EMBL/GenBank/DDBJ whole genome shotgun (WGS) entry which is preliminary data.</text>
</comment>
<evidence type="ECO:0000313" key="2">
    <source>
        <dbReference type="Proteomes" id="UP001249020"/>
    </source>
</evidence>
<accession>A0AAW8R272</accession>
<sequence length="147" mass="16909">MSDEKFVDPRLQAKEAVFEQLHLSTYDTMTYAHAIIQEVNQSGRDISSSNEHYQQLRRDYEVTRAMAPIADSPLQSFCQRTDDAIQTNKHANASIAQLTAAATNTLNHWRILCEIPEDLREVNAVTKQLKQNYQNHLNAWKHILSEL</sequence>
<proteinExistence type="predicted"/>
<organism evidence="1 2">
    <name type="scientific">Brumicola blandensis</name>
    <dbReference type="NCBI Taxonomy" id="3075611"/>
    <lineage>
        <taxon>Bacteria</taxon>
        <taxon>Pseudomonadati</taxon>
        <taxon>Pseudomonadota</taxon>
        <taxon>Gammaproteobacteria</taxon>
        <taxon>Alteromonadales</taxon>
        <taxon>Alteromonadaceae</taxon>
        <taxon>Brumicola</taxon>
    </lineage>
</organism>
<dbReference type="RefSeq" id="WP_311361760.1">
    <property type="nucleotide sequence ID" value="NZ_JAVRIE010000004.1"/>
</dbReference>
<dbReference type="Proteomes" id="UP001249020">
    <property type="component" value="Unassembled WGS sequence"/>
</dbReference>
<keyword evidence="2" id="KW-1185">Reference proteome</keyword>
<name>A0AAW8R272_9ALTE</name>
<evidence type="ECO:0000313" key="1">
    <source>
        <dbReference type="EMBL" id="MDT0582980.1"/>
    </source>
</evidence>
<dbReference type="AlphaFoldDB" id="A0AAW8R272"/>